<proteinExistence type="predicted"/>
<dbReference type="CTD" id="4509"/>
<geneLocation type="mitochondrion" evidence="3"/>
<feature type="transmembrane region" description="Helical" evidence="2">
    <location>
        <begin position="6"/>
        <end position="24"/>
    </location>
</feature>
<reference evidence="3" key="1">
    <citation type="journal article" date="2019" name="Mitochondrial DNA Part B Resour">
        <title>Complete mitochondrial genome of sea cucumber, Holothuria (Stauropora) pervicax (Holothuroidea, Holothuriida, Holothuriidae), from Jeju Island, Korea.</title>
        <authorList>
            <person name="Lee T."/>
            <person name="Shin S."/>
        </authorList>
    </citation>
    <scope>NUCLEOTIDE SEQUENCE</scope>
</reference>
<feature type="compositionally biased region" description="Low complexity" evidence="1">
    <location>
        <begin position="41"/>
        <end position="55"/>
    </location>
</feature>
<organism evidence="3">
    <name type="scientific">Holothuria pervicax</name>
    <dbReference type="NCBI Taxonomy" id="2080420"/>
    <lineage>
        <taxon>Eukaryota</taxon>
        <taxon>Metazoa</taxon>
        <taxon>Echinodermata</taxon>
        <taxon>Eleutherozoa</taxon>
        <taxon>Echinozoa</taxon>
        <taxon>Holothuroidea</taxon>
        <taxon>Aspidochirotacea</taxon>
        <taxon>Aspidochirotida</taxon>
        <taxon>Holothuriidae</taxon>
        <taxon>Holothuria</taxon>
    </lineage>
</organism>
<evidence type="ECO:0000313" key="3">
    <source>
        <dbReference type="EMBL" id="QHR85446.1"/>
    </source>
</evidence>
<keyword evidence="2" id="KW-0472">Membrane</keyword>
<gene>
    <name evidence="3" type="primary">ATP8</name>
</gene>
<dbReference type="RefSeq" id="YP_009726144.1">
    <property type="nucleotide sequence ID" value="NC_045853.1"/>
</dbReference>
<evidence type="ECO:0000256" key="2">
    <source>
        <dbReference type="SAM" id="Phobius"/>
    </source>
</evidence>
<accession>A0A6B9XSU2</accession>
<dbReference type="GeneID" id="43961340"/>
<keyword evidence="2" id="KW-0812">Transmembrane</keyword>
<evidence type="ECO:0000256" key="1">
    <source>
        <dbReference type="SAM" id="MobiDB-lite"/>
    </source>
</evidence>
<feature type="region of interest" description="Disordered" evidence="1">
    <location>
        <begin position="35"/>
        <end position="55"/>
    </location>
</feature>
<protein>
    <submittedName>
        <fullName evidence="3">ATP synthase F0 subunit 8</fullName>
    </submittedName>
</protein>
<keyword evidence="3" id="KW-0496">Mitochondrion</keyword>
<dbReference type="EMBL" id="MK328500">
    <property type="protein sequence ID" value="QHR85446.1"/>
    <property type="molecule type" value="Genomic_DNA"/>
</dbReference>
<dbReference type="AlphaFoldDB" id="A0A6B9XSU2"/>
<keyword evidence="2" id="KW-1133">Transmembrane helix</keyword>
<sequence>MPQLDLVWFLFNFLIAWTLALLVISTLSSQQWKSNTVTPETNQTNKATKTNNWQW</sequence>
<name>A0A6B9XSU2_9ECHN</name>